<evidence type="ECO:0000313" key="3">
    <source>
        <dbReference type="EMBL" id="GCE30379.1"/>
    </source>
</evidence>
<dbReference type="InterPro" id="IPR018698">
    <property type="entry name" value="VWA-like_dom"/>
</dbReference>
<organism evidence="3 4">
    <name type="scientific">Dictyobacter alpinus</name>
    <dbReference type="NCBI Taxonomy" id="2014873"/>
    <lineage>
        <taxon>Bacteria</taxon>
        <taxon>Bacillati</taxon>
        <taxon>Chloroflexota</taxon>
        <taxon>Ktedonobacteria</taxon>
        <taxon>Ktedonobacterales</taxon>
        <taxon>Dictyobacteraceae</taxon>
        <taxon>Dictyobacter</taxon>
    </lineage>
</organism>
<evidence type="ECO:0000259" key="2">
    <source>
        <dbReference type="Pfam" id="PF13203"/>
    </source>
</evidence>
<feature type="domain" description="VWA-like" evidence="1">
    <location>
        <begin position="248"/>
        <end position="372"/>
    </location>
</feature>
<feature type="domain" description="Putative metallopeptidase" evidence="2">
    <location>
        <begin position="7"/>
        <end position="221"/>
    </location>
</feature>
<reference evidence="4" key="1">
    <citation type="submission" date="2018-12" db="EMBL/GenBank/DDBJ databases">
        <title>Tengunoibacter tsumagoiensis gen. nov., sp. nov., Dictyobacter kobayashii sp. nov., D. alpinus sp. nov., and D. joshuensis sp. nov. and description of Dictyobacteraceae fam. nov. within the order Ktedonobacterales isolated from Tengu-no-mugimeshi.</title>
        <authorList>
            <person name="Wang C.M."/>
            <person name="Zheng Y."/>
            <person name="Sakai Y."/>
            <person name="Toyoda A."/>
            <person name="Minakuchi Y."/>
            <person name="Abe K."/>
            <person name="Yokota A."/>
            <person name="Yabe S."/>
        </authorList>
    </citation>
    <scope>NUCLEOTIDE SEQUENCE [LARGE SCALE GENOMIC DNA]</scope>
    <source>
        <strain evidence="4">Uno16</strain>
    </source>
</reference>
<dbReference type="GO" id="GO:0016787">
    <property type="term" value="F:hydrolase activity"/>
    <property type="evidence" value="ECO:0007669"/>
    <property type="project" value="UniProtKB-KW"/>
</dbReference>
<dbReference type="Proteomes" id="UP000287171">
    <property type="component" value="Unassembled WGS sequence"/>
</dbReference>
<dbReference type="PANTHER" id="PTHR38730:SF1">
    <property type="entry name" value="SLL7028 PROTEIN"/>
    <property type="match status" value="1"/>
</dbReference>
<evidence type="ECO:0000313" key="4">
    <source>
        <dbReference type="Proteomes" id="UP000287171"/>
    </source>
</evidence>
<accession>A0A402BGC2</accession>
<dbReference type="InterPro" id="IPR025154">
    <property type="entry name" value="Put_metallopeptidase_dom"/>
</dbReference>
<evidence type="ECO:0000259" key="1">
    <source>
        <dbReference type="Pfam" id="PF09967"/>
    </source>
</evidence>
<proteinExistence type="predicted"/>
<name>A0A402BGC2_9CHLR</name>
<keyword evidence="3" id="KW-0378">Hydrolase</keyword>
<dbReference type="Pfam" id="PF09967">
    <property type="entry name" value="DUF2201"/>
    <property type="match status" value="1"/>
</dbReference>
<dbReference type="OrthoDB" id="9809307at2"/>
<gene>
    <name evidence="3" type="ORF">KDA_58630</name>
</gene>
<dbReference type="PANTHER" id="PTHR38730">
    <property type="entry name" value="SLL7028 PROTEIN"/>
    <property type="match status" value="1"/>
</dbReference>
<dbReference type="EMBL" id="BIFT01000002">
    <property type="protein sequence ID" value="GCE30379.1"/>
    <property type="molecule type" value="Genomic_DNA"/>
</dbReference>
<keyword evidence="4" id="KW-1185">Reference proteome</keyword>
<comment type="caution">
    <text evidence="3">The sequence shown here is derived from an EMBL/GenBank/DDBJ whole genome shotgun (WGS) entry which is preliminary data.</text>
</comment>
<sequence>MMQQNQFERRISATIIQLRLRSPFFATLALFASIRQSHSIPTAATDGRDIFINPVFWQSLSSAEQLGVFVHEVLHAALLHVPRRGTRDPIRWNIAADIVVNGMILAQKDFVLPKGIIRDHKLEHLSVEEIYYLLEKSYVGDAFTLEHPDLLDLPAGAISAAEYHELEVHWRQALQQASTITDVLGHGNMPAGLQRELAHINPAQLDWRSYLWRFLVHTPVDFQGFDRRFIGQGLYLDSLAGEKLHIYIAVDTSSPIGSTEIAQFLGEVQGILGAYPHLEAQLYYADAGCYGPYTLTPDSKIPAPVGGGGTDFRPFFTTVESQTSAFDAGICVYFTDGYGYFPAEAPSLPVLWIISSGGIDAKNVPFGEAVRLIPDVK</sequence>
<dbReference type="AlphaFoldDB" id="A0A402BGC2"/>
<dbReference type="RefSeq" id="WP_126630478.1">
    <property type="nucleotide sequence ID" value="NZ_BIFT01000002.1"/>
</dbReference>
<protein>
    <submittedName>
        <fullName evidence="3">Hydrolase</fullName>
    </submittedName>
</protein>
<dbReference type="Pfam" id="PF13203">
    <property type="entry name" value="DUF2201_N"/>
    <property type="match status" value="1"/>
</dbReference>